<evidence type="ECO:0000256" key="7">
    <source>
        <dbReference type="ARBA" id="ARBA00023242"/>
    </source>
</evidence>
<dbReference type="GO" id="GO:0005786">
    <property type="term" value="C:signal recognition particle, endoplasmic reticulum targeting"/>
    <property type="evidence" value="ECO:0007669"/>
    <property type="project" value="UniProtKB-KW"/>
</dbReference>
<dbReference type="GO" id="GO:0006614">
    <property type="term" value="P:SRP-dependent cotranslational protein targeting to membrane"/>
    <property type="evidence" value="ECO:0007669"/>
    <property type="project" value="InterPro"/>
</dbReference>
<accession>A0A162ISU3</accession>
<dbReference type="InterPro" id="IPR026258">
    <property type="entry name" value="SRP68"/>
</dbReference>
<comment type="similarity">
    <text evidence="3 10">Belongs to the SRP68 family.</text>
</comment>
<dbReference type="GO" id="GO:0030942">
    <property type="term" value="F:endoplasmic reticulum signal peptide binding"/>
    <property type="evidence" value="ECO:0007669"/>
    <property type="project" value="InterPro"/>
</dbReference>
<proteinExistence type="inferred from homology"/>
<evidence type="ECO:0000256" key="11">
    <source>
        <dbReference type="SAM" id="MobiDB-lite"/>
    </source>
</evidence>
<evidence type="ECO:0000256" key="6">
    <source>
        <dbReference type="ARBA" id="ARBA00023135"/>
    </source>
</evidence>
<keyword evidence="7" id="KW-0539">Nucleus</keyword>
<comment type="caution">
    <text evidence="12">The sequence shown here is derived from an EMBL/GenBank/DDBJ whole genome shotgun (WGS) entry which is preliminary data.</text>
</comment>
<evidence type="ECO:0000256" key="4">
    <source>
        <dbReference type="ARBA" id="ARBA00022490"/>
    </source>
</evidence>
<comment type="subcellular location">
    <subcellularLocation>
        <location evidence="1 10">Cytoplasm</location>
    </subcellularLocation>
    <subcellularLocation>
        <location evidence="2">Nucleus</location>
        <location evidence="2">Nucleolus</location>
    </subcellularLocation>
</comment>
<keyword evidence="5 10" id="KW-0694">RNA-binding</keyword>
<dbReference type="InterPro" id="IPR034652">
    <property type="entry name" value="SRP68-RBD"/>
</dbReference>
<organism evidence="12 13">
    <name type="scientific">Ascosphaera apis ARSEF 7405</name>
    <dbReference type="NCBI Taxonomy" id="392613"/>
    <lineage>
        <taxon>Eukaryota</taxon>
        <taxon>Fungi</taxon>
        <taxon>Dikarya</taxon>
        <taxon>Ascomycota</taxon>
        <taxon>Pezizomycotina</taxon>
        <taxon>Eurotiomycetes</taxon>
        <taxon>Eurotiomycetidae</taxon>
        <taxon>Onygenales</taxon>
        <taxon>Ascosphaeraceae</taxon>
        <taxon>Ascosphaera</taxon>
    </lineage>
</organism>
<evidence type="ECO:0000256" key="1">
    <source>
        <dbReference type="ARBA" id="ARBA00004496"/>
    </source>
</evidence>
<evidence type="ECO:0000256" key="8">
    <source>
        <dbReference type="ARBA" id="ARBA00023274"/>
    </source>
</evidence>
<feature type="compositionally biased region" description="Low complexity" evidence="11">
    <location>
        <begin position="617"/>
        <end position="629"/>
    </location>
</feature>
<comment type="function">
    <text evidence="10">Component of the signal recognition particle (SRP) complex, a ribonucleoprotein complex that mediates the cotranslational targeting of secretory and membrane proteins to the endoplasmic reticulum (ER). The SRP complex interacts with the signal sequence in nascent secretory and membrane proteins and directs them to the membrane of the ER.</text>
</comment>
<keyword evidence="4 10" id="KW-0963">Cytoplasm</keyword>
<dbReference type="GO" id="GO:0005730">
    <property type="term" value="C:nucleolus"/>
    <property type="evidence" value="ECO:0007669"/>
    <property type="project" value="UniProtKB-SubCell"/>
</dbReference>
<evidence type="ECO:0000256" key="2">
    <source>
        <dbReference type="ARBA" id="ARBA00004604"/>
    </source>
</evidence>
<feature type="compositionally biased region" description="Gly residues" evidence="11">
    <location>
        <begin position="630"/>
        <end position="641"/>
    </location>
</feature>
<evidence type="ECO:0000313" key="12">
    <source>
        <dbReference type="EMBL" id="KZZ97942.1"/>
    </source>
</evidence>
<name>A0A162ISU3_9EURO</name>
<keyword evidence="8 10" id="KW-0687">Ribonucleoprotein</keyword>
<gene>
    <name evidence="12" type="ORF">AAP_00203</name>
</gene>
<dbReference type="Gene3D" id="1.10.3450.40">
    <property type="entry name" value="Signal recognition particle, SRP68 subunit, RNA-binding domain"/>
    <property type="match status" value="1"/>
</dbReference>
<dbReference type="PIRSF" id="PIRSF038995">
    <property type="entry name" value="SRP68"/>
    <property type="match status" value="1"/>
</dbReference>
<dbReference type="Pfam" id="PF16969">
    <property type="entry name" value="SRP68"/>
    <property type="match status" value="1"/>
</dbReference>
<keyword evidence="13" id="KW-1185">Reference proteome</keyword>
<dbReference type="GO" id="GO:0008312">
    <property type="term" value="F:7S RNA binding"/>
    <property type="evidence" value="ECO:0007669"/>
    <property type="project" value="InterPro"/>
</dbReference>
<feature type="region of interest" description="Disordered" evidence="11">
    <location>
        <begin position="603"/>
        <end position="660"/>
    </location>
</feature>
<dbReference type="GO" id="GO:0005047">
    <property type="term" value="F:signal recognition particle binding"/>
    <property type="evidence" value="ECO:0007669"/>
    <property type="project" value="InterPro"/>
</dbReference>
<evidence type="ECO:0000256" key="3">
    <source>
        <dbReference type="ARBA" id="ARBA00009352"/>
    </source>
</evidence>
<dbReference type="EMBL" id="AZGZ01000001">
    <property type="protein sequence ID" value="KZZ97942.1"/>
    <property type="molecule type" value="Genomic_DNA"/>
</dbReference>
<sequence>MEITNVVVKHREDALLVGDYHTYQTQLSRKLHSLRKKLGQTNHNGKNYHSKAAVTAEDVAKDTAYAYLPLLAAERAWATAMQMKSVHSADPSSKGIVGSTRKHIISRLHKAVTYAQQLIPLFEAGSALDLLEVRGYVASLLGAYWMEKQRWDQCLQQYSLAQVIYTVLGNKNPQRTAVRDIVEGTIVPGLRYAAYQLQIPRTTSLDTLAVQNFPQERKAEIEAIDPTCLSEPSTSATAAATATTQLSSSGIEYPREITWRNRTVKIEDSSISLSLGAAAAAEAELTSTLQSASTQKVSSARKAAWYDRVIISSQDAVDATKTAIEELTAEGVNQSDKRMQALQVTRTAVNYRLVAWRIGRNRVATGLDDGLSNEELNCSPASLKKTDGASARARAAAAKKIAKQMSAPKRLDVLRRQVALYGATLQDLDAVKELPGVMGDEELVAELEGKKCYFQALRCVAIARSHAIVSKPQNALALMVRASKLTEQASPLAHLSNQDEDQANAPLRLTITPSQLQTLATRLQGLVLHHQALCEISRLKEAANKIDQRNLPPLVERLDTYPLADVELRHLVNFPPKMQPIPVKPLFLDIAYNYLEYPGSSAAGKTGQAVGGAHASGRGTAAGVADGAAVGTGSGKASGGEGDGETRRETKRGWFGFGRR</sequence>
<evidence type="ECO:0000313" key="13">
    <source>
        <dbReference type="Proteomes" id="UP000242877"/>
    </source>
</evidence>
<protein>
    <recommendedName>
        <fullName evidence="9 10">Signal recognition particle subunit SRP68</fullName>
        <shortName evidence="10">SRP68</shortName>
    </recommendedName>
</protein>
<dbReference type="AlphaFoldDB" id="A0A162ISU3"/>
<dbReference type="PANTHER" id="PTHR12860:SF0">
    <property type="entry name" value="SIGNAL RECOGNITION PARTICLE SUBUNIT SRP68"/>
    <property type="match status" value="1"/>
</dbReference>
<reference evidence="12 13" key="1">
    <citation type="journal article" date="2016" name="Genome Biol. Evol.">
        <title>Divergent and convergent evolution of fungal pathogenicity.</title>
        <authorList>
            <person name="Shang Y."/>
            <person name="Xiao G."/>
            <person name="Zheng P."/>
            <person name="Cen K."/>
            <person name="Zhan S."/>
            <person name="Wang C."/>
        </authorList>
    </citation>
    <scope>NUCLEOTIDE SEQUENCE [LARGE SCALE GENOMIC DNA]</scope>
    <source>
        <strain evidence="12 13">ARSEF 7405</strain>
    </source>
</reference>
<evidence type="ECO:0000256" key="10">
    <source>
        <dbReference type="PIRNR" id="PIRNR038995"/>
    </source>
</evidence>
<dbReference type="OrthoDB" id="10255118at2759"/>
<evidence type="ECO:0000256" key="9">
    <source>
        <dbReference type="ARBA" id="ARBA00029498"/>
    </source>
</evidence>
<dbReference type="PANTHER" id="PTHR12860">
    <property type="entry name" value="SIGNAL RECOGNITION PARTICLE 68 KDA PROTEIN"/>
    <property type="match status" value="1"/>
</dbReference>
<keyword evidence="6 10" id="KW-0733">Signal recognition particle</keyword>
<evidence type="ECO:0000256" key="5">
    <source>
        <dbReference type="ARBA" id="ARBA00022884"/>
    </source>
</evidence>
<dbReference type="VEuPathDB" id="FungiDB:AAP_00203"/>
<dbReference type="CDD" id="cd15481">
    <property type="entry name" value="SRP68-RBD"/>
    <property type="match status" value="1"/>
</dbReference>
<dbReference type="InterPro" id="IPR038253">
    <property type="entry name" value="SRP68_N_sf"/>
</dbReference>
<dbReference type="Proteomes" id="UP000242877">
    <property type="component" value="Unassembled WGS sequence"/>
</dbReference>